<keyword evidence="3" id="KW-1185">Reference proteome</keyword>
<feature type="region of interest" description="Disordered" evidence="1">
    <location>
        <begin position="89"/>
        <end position="128"/>
    </location>
</feature>
<dbReference type="GO" id="GO:0015074">
    <property type="term" value="P:DNA integration"/>
    <property type="evidence" value="ECO:0007669"/>
    <property type="project" value="TreeGrafter"/>
</dbReference>
<dbReference type="GO" id="GO:0005634">
    <property type="term" value="C:nucleus"/>
    <property type="evidence" value="ECO:0007669"/>
    <property type="project" value="TreeGrafter"/>
</dbReference>
<reference evidence="2 3" key="1">
    <citation type="journal article" date="2019" name="Commun. Biol.">
        <title>The bagworm genome reveals a unique fibroin gene that provides high tensile strength.</title>
        <authorList>
            <person name="Kono N."/>
            <person name="Nakamura H."/>
            <person name="Ohtoshi R."/>
            <person name="Tomita M."/>
            <person name="Numata K."/>
            <person name="Arakawa K."/>
        </authorList>
    </citation>
    <scope>NUCLEOTIDE SEQUENCE [LARGE SCALE GENOMIC DNA]</scope>
</reference>
<name>A0A4C1U7U5_EUMVA</name>
<dbReference type="Gene3D" id="3.30.420.10">
    <property type="entry name" value="Ribonuclease H-like superfamily/Ribonuclease H"/>
    <property type="match status" value="1"/>
</dbReference>
<dbReference type="GO" id="GO:0000729">
    <property type="term" value="P:DNA double-strand break processing"/>
    <property type="evidence" value="ECO:0007669"/>
    <property type="project" value="TreeGrafter"/>
</dbReference>
<dbReference type="GO" id="GO:0035861">
    <property type="term" value="C:site of double-strand break"/>
    <property type="evidence" value="ECO:0007669"/>
    <property type="project" value="TreeGrafter"/>
</dbReference>
<dbReference type="GO" id="GO:0003697">
    <property type="term" value="F:single-stranded DNA binding"/>
    <property type="evidence" value="ECO:0007669"/>
    <property type="project" value="TreeGrafter"/>
</dbReference>
<sequence>MRLKQEAEKKRPELINREGVVFHHDDARLHTSLATQQILREFDWEVLMRSPYGPDLAPSDFHLFSVRCFTISDLRDDLRFSFRQSTNRERSQIANNAISTARLRGPPAEESETTDEIRESYADKQIPG</sequence>
<dbReference type="PANTHER" id="PTHR46060">
    <property type="entry name" value="MARINER MOS1 TRANSPOSASE-LIKE PROTEIN"/>
    <property type="match status" value="1"/>
</dbReference>
<dbReference type="EMBL" id="BGZK01000137">
    <property type="protein sequence ID" value="GBP22177.1"/>
    <property type="molecule type" value="Genomic_DNA"/>
</dbReference>
<dbReference type="OrthoDB" id="616263at2759"/>
<dbReference type="PANTHER" id="PTHR46060:SF2">
    <property type="entry name" value="HISTONE-LYSINE N-METHYLTRANSFERASE SETMAR"/>
    <property type="match status" value="1"/>
</dbReference>
<evidence type="ECO:0000313" key="3">
    <source>
        <dbReference type="Proteomes" id="UP000299102"/>
    </source>
</evidence>
<dbReference type="InterPro" id="IPR052709">
    <property type="entry name" value="Transposase-MT_Hybrid"/>
</dbReference>
<dbReference type="GO" id="GO:0044774">
    <property type="term" value="P:mitotic DNA integrity checkpoint signaling"/>
    <property type="evidence" value="ECO:0007669"/>
    <property type="project" value="TreeGrafter"/>
</dbReference>
<dbReference type="GO" id="GO:0046975">
    <property type="term" value="F:histone H3K36 methyltransferase activity"/>
    <property type="evidence" value="ECO:0007669"/>
    <property type="project" value="TreeGrafter"/>
</dbReference>
<protein>
    <submittedName>
        <fullName evidence="2">Mariner Mos1 transposase</fullName>
    </submittedName>
</protein>
<accession>A0A4C1U7U5</accession>
<dbReference type="GO" id="GO:0000014">
    <property type="term" value="F:single-stranded DNA endodeoxyribonuclease activity"/>
    <property type="evidence" value="ECO:0007669"/>
    <property type="project" value="TreeGrafter"/>
</dbReference>
<dbReference type="InterPro" id="IPR036397">
    <property type="entry name" value="RNaseH_sf"/>
</dbReference>
<dbReference type="GO" id="GO:0006303">
    <property type="term" value="P:double-strand break repair via nonhomologous end joining"/>
    <property type="evidence" value="ECO:0007669"/>
    <property type="project" value="TreeGrafter"/>
</dbReference>
<dbReference type="GO" id="GO:0000793">
    <property type="term" value="C:condensed chromosome"/>
    <property type="evidence" value="ECO:0007669"/>
    <property type="project" value="TreeGrafter"/>
</dbReference>
<dbReference type="GO" id="GO:0003690">
    <property type="term" value="F:double-stranded DNA binding"/>
    <property type="evidence" value="ECO:0007669"/>
    <property type="project" value="TreeGrafter"/>
</dbReference>
<dbReference type="GO" id="GO:0044547">
    <property type="term" value="F:DNA topoisomerase binding"/>
    <property type="evidence" value="ECO:0007669"/>
    <property type="project" value="TreeGrafter"/>
</dbReference>
<gene>
    <name evidence="2" type="ORF">EVAR_10687_1</name>
</gene>
<dbReference type="STRING" id="151549.A0A4C1U7U5"/>
<dbReference type="Proteomes" id="UP000299102">
    <property type="component" value="Unassembled WGS sequence"/>
</dbReference>
<proteinExistence type="predicted"/>
<comment type="caution">
    <text evidence="2">The sequence shown here is derived from an EMBL/GenBank/DDBJ whole genome shotgun (WGS) entry which is preliminary data.</text>
</comment>
<dbReference type="GO" id="GO:0042800">
    <property type="term" value="F:histone H3K4 methyltransferase activity"/>
    <property type="evidence" value="ECO:0007669"/>
    <property type="project" value="TreeGrafter"/>
</dbReference>
<dbReference type="AlphaFoldDB" id="A0A4C1U7U5"/>
<evidence type="ECO:0000313" key="2">
    <source>
        <dbReference type="EMBL" id="GBP22177.1"/>
    </source>
</evidence>
<dbReference type="GO" id="GO:0031297">
    <property type="term" value="P:replication fork processing"/>
    <property type="evidence" value="ECO:0007669"/>
    <property type="project" value="TreeGrafter"/>
</dbReference>
<organism evidence="2 3">
    <name type="scientific">Eumeta variegata</name>
    <name type="common">Bagworm moth</name>
    <name type="synonym">Eumeta japonica</name>
    <dbReference type="NCBI Taxonomy" id="151549"/>
    <lineage>
        <taxon>Eukaryota</taxon>
        <taxon>Metazoa</taxon>
        <taxon>Ecdysozoa</taxon>
        <taxon>Arthropoda</taxon>
        <taxon>Hexapoda</taxon>
        <taxon>Insecta</taxon>
        <taxon>Pterygota</taxon>
        <taxon>Neoptera</taxon>
        <taxon>Endopterygota</taxon>
        <taxon>Lepidoptera</taxon>
        <taxon>Glossata</taxon>
        <taxon>Ditrysia</taxon>
        <taxon>Tineoidea</taxon>
        <taxon>Psychidae</taxon>
        <taxon>Oiketicinae</taxon>
        <taxon>Eumeta</taxon>
    </lineage>
</organism>
<evidence type="ECO:0000256" key="1">
    <source>
        <dbReference type="SAM" id="MobiDB-lite"/>
    </source>
</evidence>